<name>A0A699YL11_HAELA</name>
<sequence length="271" mass="29172">MATHPQTQPPSMAAWLSMVEPIRLSLSVSAYQGAGGRQWGDIALCCVATTPCAWVVFCISTCTIVEGTHGAVVELEVGLPFLMHLASWRGGGRAQPQIAARPGRVALSRANVARRCRASVGMGNSHCYKLRQQLHAADKQLNTSDFEVKRVVSSQEVQPGAGKDGGHKQPRAKISANECPLWMPVHEQQEAVVHEQQCKDNSNGGWAAAAGLHEQQQQVAVHVLQCMSNVSWAAAAKAVVVISRVSSFQMIPTPLVWTPPPRGDALMLQTC</sequence>
<evidence type="ECO:0000313" key="1">
    <source>
        <dbReference type="EMBL" id="GFH10750.1"/>
    </source>
</evidence>
<dbReference type="AlphaFoldDB" id="A0A699YL11"/>
<protein>
    <submittedName>
        <fullName evidence="1">Uncharacterized protein</fullName>
    </submittedName>
</protein>
<evidence type="ECO:0000313" key="2">
    <source>
        <dbReference type="Proteomes" id="UP000485058"/>
    </source>
</evidence>
<dbReference type="Proteomes" id="UP000485058">
    <property type="component" value="Unassembled WGS sequence"/>
</dbReference>
<organism evidence="1 2">
    <name type="scientific">Haematococcus lacustris</name>
    <name type="common">Green alga</name>
    <name type="synonym">Haematococcus pluvialis</name>
    <dbReference type="NCBI Taxonomy" id="44745"/>
    <lineage>
        <taxon>Eukaryota</taxon>
        <taxon>Viridiplantae</taxon>
        <taxon>Chlorophyta</taxon>
        <taxon>core chlorophytes</taxon>
        <taxon>Chlorophyceae</taxon>
        <taxon>CS clade</taxon>
        <taxon>Chlamydomonadales</taxon>
        <taxon>Haematococcaceae</taxon>
        <taxon>Haematococcus</taxon>
    </lineage>
</organism>
<proteinExistence type="predicted"/>
<gene>
    <name evidence="1" type="ORF">HaLaN_06119</name>
</gene>
<keyword evidence="2" id="KW-1185">Reference proteome</keyword>
<comment type="caution">
    <text evidence="1">The sequence shown here is derived from an EMBL/GenBank/DDBJ whole genome shotgun (WGS) entry which is preliminary data.</text>
</comment>
<dbReference type="EMBL" id="BLLF01000343">
    <property type="protein sequence ID" value="GFH10750.1"/>
    <property type="molecule type" value="Genomic_DNA"/>
</dbReference>
<reference evidence="1 2" key="1">
    <citation type="submission" date="2020-02" db="EMBL/GenBank/DDBJ databases">
        <title>Draft genome sequence of Haematococcus lacustris strain NIES-144.</title>
        <authorList>
            <person name="Morimoto D."/>
            <person name="Nakagawa S."/>
            <person name="Yoshida T."/>
            <person name="Sawayama S."/>
        </authorList>
    </citation>
    <scope>NUCLEOTIDE SEQUENCE [LARGE SCALE GENOMIC DNA]</scope>
    <source>
        <strain evidence="1 2">NIES-144</strain>
    </source>
</reference>
<accession>A0A699YL11</accession>